<feature type="domain" description="SF4 helicase" evidence="12">
    <location>
        <begin position="169"/>
        <end position="444"/>
    </location>
</feature>
<dbReference type="PANTHER" id="PTHR30153:SF2">
    <property type="entry name" value="REPLICATIVE DNA HELICASE"/>
    <property type="match status" value="1"/>
</dbReference>
<evidence type="ECO:0000256" key="6">
    <source>
        <dbReference type="ARBA" id="ARBA00022806"/>
    </source>
</evidence>
<dbReference type="PANTHER" id="PTHR30153">
    <property type="entry name" value="REPLICATIVE DNA HELICASE DNAB"/>
    <property type="match status" value="1"/>
</dbReference>
<dbReference type="SUPFAM" id="SSF48024">
    <property type="entry name" value="N-terminal domain of DnaB helicase"/>
    <property type="match status" value="1"/>
</dbReference>
<evidence type="ECO:0000259" key="12">
    <source>
        <dbReference type="PROSITE" id="PS51199"/>
    </source>
</evidence>
<reference evidence="13" key="1">
    <citation type="submission" date="2021-04" db="EMBL/GenBank/DDBJ databases">
        <authorList>
            <person name="Rodrigo-Torres L."/>
            <person name="Arahal R. D."/>
            <person name="Lucena T."/>
        </authorList>
    </citation>
    <scope>NUCLEOTIDE SEQUENCE</scope>
    <source>
        <strain evidence="13">CECT 9275</strain>
    </source>
</reference>
<dbReference type="PROSITE" id="PS51199">
    <property type="entry name" value="SF4_HELICASE"/>
    <property type="match status" value="1"/>
</dbReference>
<dbReference type="GO" id="GO:0043139">
    <property type="term" value="F:5'-3' DNA helicase activity"/>
    <property type="evidence" value="ECO:0007669"/>
    <property type="project" value="UniProtKB-EC"/>
</dbReference>
<evidence type="ECO:0000256" key="4">
    <source>
        <dbReference type="ARBA" id="ARBA00022741"/>
    </source>
</evidence>
<dbReference type="EC" id="5.6.2.3" evidence="10"/>
<evidence type="ECO:0000256" key="2">
    <source>
        <dbReference type="ARBA" id="ARBA00022515"/>
    </source>
</evidence>
<evidence type="ECO:0000256" key="10">
    <source>
        <dbReference type="ARBA" id="ARBA00044969"/>
    </source>
</evidence>
<evidence type="ECO:0000313" key="14">
    <source>
        <dbReference type="Proteomes" id="UP000680038"/>
    </source>
</evidence>
<evidence type="ECO:0000256" key="1">
    <source>
        <dbReference type="ARBA" id="ARBA00008428"/>
    </source>
</evidence>
<dbReference type="RefSeq" id="WP_215239294.1">
    <property type="nucleotide sequence ID" value="NZ_CAJRAF010000002.1"/>
</dbReference>
<dbReference type="InterPro" id="IPR036185">
    <property type="entry name" value="DNA_heli_DnaB-like_N_sf"/>
</dbReference>
<sequence>MDQIAPPQSFEIEKDVLSVICNRPELIYQVEDLLDDDCFYNSDNRYLFSVVMKVHFSGVAVTQSSILPQIITSGRKDILDHYQQMKKYFTSERSLVNNAEALVELSTKRALLTKSLRILQMIELNETIEDIESEVTDATNIVMTRNKQTEAISMGEAVDGLYDLMHRDPVNGITGIPTGISSLDKITGGWEYDDKVIIAARPGMGKTIAATFHSFHSASIGYPTALISLEVRPAKLAGRMMSNASGFNSSDITKGRLADNQKRIITEIGDKSKSIPLYFYDNTRSRDINDICRTIRTWHRKYGIKIVYLDYIGLCRDRTIRNSSDKTAITESVQSKLTELGDHLGIPLIIFSQLNRGSEEKSDRRPTLSNLKSSGKLEEDATRVIFLYRQDYYDSNESEARGENFIPSNDMEYIFAKNREGELGPVLLKCNVAQNRIYDNNQTSHIHSAKQIEDYYKNTALNGIPMSLGFA</sequence>
<dbReference type="GO" id="GO:0003677">
    <property type="term" value="F:DNA binding"/>
    <property type="evidence" value="ECO:0007669"/>
    <property type="project" value="UniProtKB-KW"/>
</dbReference>
<keyword evidence="6 13" id="KW-0347">Helicase</keyword>
<comment type="caution">
    <text evidence="13">The sequence shown here is derived from an EMBL/GenBank/DDBJ whole genome shotgun (WGS) entry which is preliminary data.</text>
</comment>
<dbReference type="Pfam" id="PF00772">
    <property type="entry name" value="DnaB"/>
    <property type="match status" value="1"/>
</dbReference>
<accession>A0A916JC40</accession>
<comment type="catalytic activity">
    <reaction evidence="11">
        <text>ATP + H2O = ADP + phosphate + H(+)</text>
        <dbReference type="Rhea" id="RHEA:13065"/>
        <dbReference type="ChEBI" id="CHEBI:15377"/>
        <dbReference type="ChEBI" id="CHEBI:15378"/>
        <dbReference type="ChEBI" id="CHEBI:30616"/>
        <dbReference type="ChEBI" id="CHEBI:43474"/>
        <dbReference type="ChEBI" id="CHEBI:456216"/>
        <dbReference type="EC" id="5.6.2.3"/>
    </reaction>
</comment>
<dbReference type="Proteomes" id="UP000680038">
    <property type="component" value="Unassembled WGS sequence"/>
</dbReference>
<comment type="similarity">
    <text evidence="1">Belongs to the helicase family. DnaB subfamily.</text>
</comment>
<gene>
    <name evidence="13" type="primary">dnaC_2</name>
    <name evidence="13" type="ORF">DYBT9275_02709</name>
</gene>
<dbReference type="InterPro" id="IPR007694">
    <property type="entry name" value="DNA_helicase_DnaB-like_C"/>
</dbReference>
<name>A0A916JC40_9BACT</name>
<keyword evidence="8" id="KW-0238">DNA-binding</keyword>
<dbReference type="GO" id="GO:0006269">
    <property type="term" value="P:DNA replication, synthesis of primer"/>
    <property type="evidence" value="ECO:0007669"/>
    <property type="project" value="UniProtKB-KW"/>
</dbReference>
<evidence type="ECO:0000313" key="13">
    <source>
        <dbReference type="EMBL" id="CAG5001637.1"/>
    </source>
</evidence>
<dbReference type="GO" id="GO:0005829">
    <property type="term" value="C:cytosol"/>
    <property type="evidence" value="ECO:0007669"/>
    <property type="project" value="TreeGrafter"/>
</dbReference>
<dbReference type="AlphaFoldDB" id="A0A916JC40"/>
<keyword evidence="3" id="KW-0235">DNA replication</keyword>
<dbReference type="GO" id="GO:1990077">
    <property type="term" value="C:primosome complex"/>
    <property type="evidence" value="ECO:0007669"/>
    <property type="project" value="UniProtKB-KW"/>
</dbReference>
<evidence type="ECO:0000256" key="9">
    <source>
        <dbReference type="ARBA" id="ARBA00023235"/>
    </source>
</evidence>
<evidence type="ECO:0000256" key="11">
    <source>
        <dbReference type="ARBA" id="ARBA00048954"/>
    </source>
</evidence>
<dbReference type="EMBL" id="CAJRAF010000002">
    <property type="protein sequence ID" value="CAG5001637.1"/>
    <property type="molecule type" value="Genomic_DNA"/>
</dbReference>
<organism evidence="13 14">
    <name type="scientific">Dyadobacter helix</name>
    <dbReference type="NCBI Taxonomy" id="2822344"/>
    <lineage>
        <taxon>Bacteria</taxon>
        <taxon>Pseudomonadati</taxon>
        <taxon>Bacteroidota</taxon>
        <taxon>Cytophagia</taxon>
        <taxon>Cytophagales</taxon>
        <taxon>Spirosomataceae</taxon>
        <taxon>Dyadobacter</taxon>
    </lineage>
</organism>
<keyword evidence="2" id="KW-0639">Primosome</keyword>
<dbReference type="InterPro" id="IPR027417">
    <property type="entry name" value="P-loop_NTPase"/>
</dbReference>
<dbReference type="GO" id="GO:0016787">
    <property type="term" value="F:hydrolase activity"/>
    <property type="evidence" value="ECO:0007669"/>
    <property type="project" value="UniProtKB-KW"/>
</dbReference>
<dbReference type="Gene3D" id="3.40.50.300">
    <property type="entry name" value="P-loop containing nucleotide triphosphate hydrolases"/>
    <property type="match status" value="1"/>
</dbReference>
<dbReference type="InterPro" id="IPR016136">
    <property type="entry name" value="DNA_helicase_N/primase_C"/>
</dbReference>
<evidence type="ECO:0000256" key="8">
    <source>
        <dbReference type="ARBA" id="ARBA00023125"/>
    </source>
</evidence>
<keyword evidence="14" id="KW-1185">Reference proteome</keyword>
<protein>
    <recommendedName>
        <fullName evidence="10">DNA 5'-3' helicase</fullName>
        <ecNumber evidence="10">5.6.2.3</ecNumber>
    </recommendedName>
</protein>
<dbReference type="SUPFAM" id="SSF52540">
    <property type="entry name" value="P-loop containing nucleoside triphosphate hydrolases"/>
    <property type="match status" value="1"/>
</dbReference>
<keyword evidence="9" id="KW-0413">Isomerase</keyword>
<dbReference type="Pfam" id="PF03796">
    <property type="entry name" value="DnaB_C"/>
    <property type="match status" value="1"/>
</dbReference>
<evidence type="ECO:0000256" key="7">
    <source>
        <dbReference type="ARBA" id="ARBA00022840"/>
    </source>
</evidence>
<dbReference type="GO" id="GO:0005524">
    <property type="term" value="F:ATP binding"/>
    <property type="evidence" value="ECO:0007669"/>
    <property type="project" value="UniProtKB-KW"/>
</dbReference>
<keyword evidence="7" id="KW-0067">ATP-binding</keyword>
<evidence type="ECO:0000256" key="5">
    <source>
        <dbReference type="ARBA" id="ARBA00022801"/>
    </source>
</evidence>
<dbReference type="Gene3D" id="1.10.860.10">
    <property type="entry name" value="DNAb Helicase, Chain A"/>
    <property type="match status" value="1"/>
</dbReference>
<dbReference type="InterPro" id="IPR007693">
    <property type="entry name" value="DNA_helicase_DnaB-like_N"/>
</dbReference>
<keyword evidence="4" id="KW-0547">Nucleotide-binding</keyword>
<proteinExistence type="inferred from homology"/>
<keyword evidence="5 13" id="KW-0378">Hydrolase</keyword>
<evidence type="ECO:0000256" key="3">
    <source>
        <dbReference type="ARBA" id="ARBA00022705"/>
    </source>
</evidence>